<feature type="chain" id="PRO_5022912860" description="peptide-methionine (R)-S-oxide reductase" evidence="4">
    <location>
        <begin position="21"/>
        <end position="162"/>
    </location>
</feature>
<protein>
    <recommendedName>
        <fullName evidence="1">peptide-methionine (R)-S-oxide reductase</fullName>
        <ecNumber evidence="1">1.8.4.12</ecNumber>
    </recommendedName>
</protein>
<comment type="catalytic activity">
    <reaction evidence="3">
        <text>L-methionyl-[protein] + [thioredoxin]-disulfide + H2O = L-methionyl-(R)-S-oxide-[protein] + [thioredoxin]-dithiol</text>
        <dbReference type="Rhea" id="RHEA:24164"/>
        <dbReference type="Rhea" id="RHEA-COMP:10698"/>
        <dbReference type="Rhea" id="RHEA-COMP:10700"/>
        <dbReference type="Rhea" id="RHEA-COMP:12313"/>
        <dbReference type="Rhea" id="RHEA-COMP:12314"/>
        <dbReference type="ChEBI" id="CHEBI:15377"/>
        <dbReference type="ChEBI" id="CHEBI:16044"/>
        <dbReference type="ChEBI" id="CHEBI:29950"/>
        <dbReference type="ChEBI" id="CHEBI:45764"/>
        <dbReference type="ChEBI" id="CHEBI:50058"/>
        <dbReference type="EC" id="1.8.4.12"/>
    </reaction>
</comment>
<dbReference type="NCBIfam" id="TIGR00357">
    <property type="entry name" value="peptide-methionine (R)-S-oxide reductase MsrB"/>
    <property type="match status" value="1"/>
</dbReference>
<evidence type="ECO:0000256" key="2">
    <source>
        <dbReference type="ARBA" id="ARBA00023002"/>
    </source>
</evidence>
<dbReference type="PANTHER" id="PTHR10173:SF52">
    <property type="entry name" value="METHIONINE-R-SULFOXIDE REDUCTASE B1"/>
    <property type="match status" value="1"/>
</dbReference>
<feature type="signal peptide" evidence="4">
    <location>
        <begin position="1"/>
        <end position="20"/>
    </location>
</feature>
<evidence type="ECO:0000256" key="4">
    <source>
        <dbReference type="SAM" id="SignalP"/>
    </source>
</evidence>
<dbReference type="PROSITE" id="PS51257">
    <property type="entry name" value="PROKAR_LIPOPROTEIN"/>
    <property type="match status" value="1"/>
</dbReference>
<evidence type="ECO:0000256" key="3">
    <source>
        <dbReference type="ARBA" id="ARBA00048488"/>
    </source>
</evidence>
<organism evidence="6 7">
    <name type="scientific">Antarcticibacterium arcticum</name>
    <dbReference type="NCBI Taxonomy" id="2585771"/>
    <lineage>
        <taxon>Bacteria</taxon>
        <taxon>Pseudomonadati</taxon>
        <taxon>Bacteroidota</taxon>
        <taxon>Flavobacteriia</taxon>
        <taxon>Flavobacteriales</taxon>
        <taxon>Flavobacteriaceae</taxon>
        <taxon>Antarcticibacterium</taxon>
    </lineage>
</organism>
<dbReference type="Proteomes" id="UP000321954">
    <property type="component" value="Chromosome"/>
</dbReference>
<evidence type="ECO:0000256" key="1">
    <source>
        <dbReference type="ARBA" id="ARBA00012499"/>
    </source>
</evidence>
<gene>
    <name evidence="6" type="primary">msrB</name>
    <name evidence="6" type="ORF">FK178_03230</name>
</gene>
<name>A0A5B8YFQ5_9FLAO</name>
<evidence type="ECO:0000313" key="7">
    <source>
        <dbReference type="Proteomes" id="UP000321954"/>
    </source>
</evidence>
<dbReference type="RefSeq" id="WP_146830939.1">
    <property type="nucleotide sequence ID" value="NZ_CP042476.1"/>
</dbReference>
<keyword evidence="4" id="KW-0732">Signal</keyword>
<dbReference type="GO" id="GO:0006979">
    <property type="term" value="P:response to oxidative stress"/>
    <property type="evidence" value="ECO:0007669"/>
    <property type="project" value="InterPro"/>
</dbReference>
<dbReference type="KEGG" id="anp:FK178_03230"/>
<dbReference type="OrthoDB" id="4174719at2"/>
<keyword evidence="2 6" id="KW-0560">Oxidoreductase</keyword>
<dbReference type="EMBL" id="CP042476">
    <property type="protein sequence ID" value="QED36780.1"/>
    <property type="molecule type" value="Genomic_DNA"/>
</dbReference>
<dbReference type="InterPro" id="IPR011057">
    <property type="entry name" value="Mss4-like_sf"/>
</dbReference>
<dbReference type="Pfam" id="PF01641">
    <property type="entry name" value="SelR"/>
    <property type="match status" value="1"/>
</dbReference>
<dbReference type="PROSITE" id="PS51790">
    <property type="entry name" value="MSRB"/>
    <property type="match status" value="1"/>
</dbReference>
<proteinExistence type="predicted"/>
<dbReference type="EC" id="1.8.4.12" evidence="1"/>
<accession>A0A5B8YFQ5</accession>
<feature type="domain" description="MsrB" evidence="5">
    <location>
        <begin position="37"/>
        <end position="159"/>
    </location>
</feature>
<evidence type="ECO:0000313" key="6">
    <source>
        <dbReference type="EMBL" id="QED36780.1"/>
    </source>
</evidence>
<dbReference type="GO" id="GO:0005737">
    <property type="term" value="C:cytoplasm"/>
    <property type="evidence" value="ECO:0007669"/>
    <property type="project" value="TreeGrafter"/>
</dbReference>
<dbReference type="PANTHER" id="PTHR10173">
    <property type="entry name" value="METHIONINE SULFOXIDE REDUCTASE"/>
    <property type="match status" value="1"/>
</dbReference>
<dbReference type="Gene3D" id="2.170.150.20">
    <property type="entry name" value="Peptide methionine sulfoxide reductase"/>
    <property type="match status" value="1"/>
</dbReference>
<dbReference type="SUPFAM" id="SSF51316">
    <property type="entry name" value="Mss4-like"/>
    <property type="match status" value="1"/>
</dbReference>
<dbReference type="AlphaFoldDB" id="A0A5B8YFQ5"/>
<reference evidence="6 7" key="1">
    <citation type="submission" date="2019-08" db="EMBL/GenBank/DDBJ databases">
        <title>Antarcticibacterium arcticum sp. nov., a bacterium isolated from marine sediment of the Canadian Beaufort Sea.</title>
        <authorList>
            <person name="Lee Y.M."/>
            <person name="Baek K."/>
            <person name="Lee D.-H."/>
            <person name="Shin S.C."/>
            <person name="Jin Y.K."/>
            <person name="Park Y."/>
        </authorList>
    </citation>
    <scope>NUCLEOTIDE SEQUENCE [LARGE SCALE GENOMIC DNA]</scope>
    <source>
        <strain evidence="6 7">PAMC 28998</strain>
    </source>
</reference>
<dbReference type="GO" id="GO:0030091">
    <property type="term" value="P:protein repair"/>
    <property type="evidence" value="ECO:0007669"/>
    <property type="project" value="InterPro"/>
</dbReference>
<keyword evidence="7" id="KW-1185">Reference proteome</keyword>
<dbReference type="GO" id="GO:0033743">
    <property type="term" value="F:peptide-methionine (R)-S-oxide reductase activity"/>
    <property type="evidence" value="ECO:0007669"/>
    <property type="project" value="UniProtKB-EC"/>
</dbReference>
<sequence>MKNVLLAFFAMILIGCNSNAQKKQSSQTPQYKVSKTEAEWKSELTPAQFTVLRKAGTERPFSSDLNKIKEPGTFVCAACGNELYLTKHKFESGTGWPSFDRPLEGAVAYGADSKLGFERDEVHCADCGGHLGHLFDDGPRETTGKRHCINGVAMKFIPDGKK</sequence>
<dbReference type="InterPro" id="IPR028427">
    <property type="entry name" value="Met_Sox_Rdtase_MsrB"/>
</dbReference>
<evidence type="ECO:0000259" key="5">
    <source>
        <dbReference type="PROSITE" id="PS51790"/>
    </source>
</evidence>
<dbReference type="InterPro" id="IPR002579">
    <property type="entry name" value="Met_Sox_Rdtase_MsrB_dom"/>
</dbReference>